<evidence type="ECO:0000313" key="14">
    <source>
        <dbReference type="EMBL" id="OKY78930.1"/>
    </source>
</evidence>
<keyword evidence="15" id="KW-1185">Reference proteome</keyword>
<dbReference type="PROSITE" id="PS51866">
    <property type="entry name" value="MOP"/>
    <property type="match status" value="1"/>
</dbReference>
<reference evidence="14" key="1">
    <citation type="submission" date="2016-12" db="EMBL/GenBank/DDBJ databases">
        <title>Discovery of methanogenic haloarchaea.</title>
        <authorList>
            <person name="Sorokin D.Y."/>
            <person name="Makarova K.S."/>
            <person name="Abbas B."/>
            <person name="Ferrer M."/>
            <person name="Golyshin P.N."/>
        </authorList>
    </citation>
    <scope>NUCLEOTIDE SEQUENCE [LARGE SCALE GENOMIC DNA]</scope>
    <source>
        <strain evidence="14">HMET1</strain>
    </source>
</reference>
<evidence type="ECO:0000256" key="11">
    <source>
        <dbReference type="ARBA" id="ARBA00057369"/>
    </source>
</evidence>
<comment type="catalytic activity">
    <reaction evidence="10">
        <text>tungstate(in) + ATP + H2O = tungstate(out) + ADP + phosphate + H(+)</text>
        <dbReference type="Rhea" id="RHEA:35027"/>
        <dbReference type="ChEBI" id="CHEBI:15377"/>
        <dbReference type="ChEBI" id="CHEBI:15378"/>
        <dbReference type="ChEBI" id="CHEBI:30616"/>
        <dbReference type="ChEBI" id="CHEBI:43474"/>
        <dbReference type="ChEBI" id="CHEBI:46502"/>
        <dbReference type="ChEBI" id="CHEBI:456216"/>
        <dbReference type="EC" id="7.3.2.6"/>
    </reaction>
</comment>
<comment type="caution">
    <text evidence="14">The sequence shown here is derived from an EMBL/GenBank/DDBJ whole genome shotgun (WGS) entry which is preliminary data.</text>
</comment>
<dbReference type="InterPro" id="IPR003593">
    <property type="entry name" value="AAA+_ATPase"/>
</dbReference>
<dbReference type="GO" id="GO:0016887">
    <property type="term" value="F:ATP hydrolysis activity"/>
    <property type="evidence" value="ECO:0007669"/>
    <property type="project" value="InterPro"/>
</dbReference>
<dbReference type="STRING" id="1903181.BTN85_1435"/>
<dbReference type="EMBL" id="MSDW01000001">
    <property type="protein sequence ID" value="OKY78930.1"/>
    <property type="molecule type" value="Genomic_DNA"/>
</dbReference>
<evidence type="ECO:0000256" key="2">
    <source>
        <dbReference type="ARBA" id="ARBA00022448"/>
    </source>
</evidence>
<comment type="subunit">
    <text evidence="7">The complex is composed of two ATP-binding proteins (WtpC), two transmembrane proteins (WtpB) and a solute-binding protein (WtpA).</text>
</comment>
<comment type="subcellular location">
    <subcellularLocation>
        <location evidence="1">Cell membrane</location>
        <topology evidence="1">Peripheral membrane protein</topology>
    </subcellularLocation>
</comment>
<dbReference type="PANTHER" id="PTHR42781">
    <property type="entry name" value="SPERMIDINE/PUTRESCINE IMPORT ATP-BINDING PROTEIN POTA"/>
    <property type="match status" value="1"/>
</dbReference>
<dbReference type="InterPro" id="IPR003439">
    <property type="entry name" value="ABC_transporter-like_ATP-bd"/>
</dbReference>
<evidence type="ECO:0000313" key="15">
    <source>
        <dbReference type="Proteomes" id="UP000185744"/>
    </source>
</evidence>
<dbReference type="AlphaFoldDB" id="A0A1Q6DX47"/>
<dbReference type="EC" id="7.3.2.6" evidence="8"/>
<evidence type="ECO:0000259" key="12">
    <source>
        <dbReference type="PROSITE" id="PS50893"/>
    </source>
</evidence>
<protein>
    <recommendedName>
        <fullName evidence="9">Molybdate/tungstate import ATP-binding protein WtpC</fullName>
        <ecNumber evidence="8">7.3.2.6</ecNumber>
    </recommendedName>
</protein>
<accession>A0A1Q6DX47</accession>
<evidence type="ECO:0000256" key="4">
    <source>
        <dbReference type="ARBA" id="ARBA00022741"/>
    </source>
</evidence>
<dbReference type="GO" id="GO:1901238">
    <property type="term" value="F:ABC-type tungstate transporter activity"/>
    <property type="evidence" value="ECO:0007669"/>
    <property type="project" value="UniProtKB-EC"/>
</dbReference>
<dbReference type="GO" id="GO:0005886">
    <property type="term" value="C:plasma membrane"/>
    <property type="evidence" value="ECO:0007669"/>
    <property type="project" value="UniProtKB-SubCell"/>
</dbReference>
<keyword evidence="2" id="KW-0813">Transport</keyword>
<dbReference type="Pfam" id="PF00005">
    <property type="entry name" value="ABC_tran"/>
    <property type="match status" value="1"/>
</dbReference>
<evidence type="ECO:0000256" key="8">
    <source>
        <dbReference type="ARBA" id="ARBA00039025"/>
    </source>
</evidence>
<dbReference type="InterPro" id="IPR027417">
    <property type="entry name" value="P-loop_NTPase"/>
</dbReference>
<feature type="domain" description="Mop" evidence="13">
    <location>
        <begin position="285"/>
        <end position="348"/>
    </location>
</feature>
<evidence type="ECO:0000256" key="3">
    <source>
        <dbReference type="ARBA" id="ARBA00022505"/>
    </source>
</evidence>
<feature type="domain" description="ABC transporter" evidence="12">
    <location>
        <begin position="2"/>
        <end position="231"/>
    </location>
</feature>
<evidence type="ECO:0000256" key="1">
    <source>
        <dbReference type="ARBA" id="ARBA00004202"/>
    </source>
</evidence>
<dbReference type="PROSITE" id="PS50893">
    <property type="entry name" value="ABC_TRANSPORTER_2"/>
    <property type="match status" value="1"/>
</dbReference>
<comment type="function">
    <text evidence="11">Part of the ABC transporter complex WtpABC involved in molybdate/tungstate import. Responsible for energy coupling to the transport system.</text>
</comment>
<organism evidence="14 15">
    <name type="scientific">Methanohalarchaeum thermophilum</name>
    <dbReference type="NCBI Taxonomy" id="1903181"/>
    <lineage>
        <taxon>Archaea</taxon>
        <taxon>Methanobacteriati</taxon>
        <taxon>Methanobacteriota</taxon>
        <taxon>Methanonatronarchaeia</taxon>
        <taxon>Methanonatronarchaeales</taxon>
        <taxon>Methanonatronarchaeaceae</taxon>
        <taxon>Candidatus Methanohalarchaeum</taxon>
    </lineage>
</organism>
<dbReference type="GO" id="GO:0005524">
    <property type="term" value="F:ATP binding"/>
    <property type="evidence" value="ECO:0007669"/>
    <property type="project" value="UniProtKB-KW"/>
</dbReference>
<dbReference type="InParanoid" id="A0A1Q6DX47"/>
<dbReference type="FunFam" id="3.40.50.300:FF:000425">
    <property type="entry name" value="Probable ABC transporter, ATP-binding subunit"/>
    <property type="match status" value="1"/>
</dbReference>
<dbReference type="SUPFAM" id="SSF50331">
    <property type="entry name" value="MOP-like"/>
    <property type="match status" value="1"/>
</dbReference>
<dbReference type="InterPro" id="IPR017871">
    <property type="entry name" value="ABC_transporter-like_CS"/>
</dbReference>
<keyword evidence="4" id="KW-0547">Nucleotide-binding</keyword>
<dbReference type="FunCoup" id="A0A1Q6DX47">
    <property type="interactions" value="37"/>
</dbReference>
<name>A0A1Q6DX47_METT1</name>
<dbReference type="Pfam" id="PF03459">
    <property type="entry name" value="TOBE"/>
    <property type="match status" value="1"/>
</dbReference>
<dbReference type="InterPro" id="IPR008995">
    <property type="entry name" value="Mo/tungstate-bd_C_term_dom"/>
</dbReference>
<dbReference type="InterPro" id="IPR004606">
    <property type="entry name" value="Mop_domain"/>
</dbReference>
<evidence type="ECO:0000256" key="9">
    <source>
        <dbReference type="ARBA" id="ARBA00041133"/>
    </source>
</evidence>
<evidence type="ECO:0000259" key="13">
    <source>
        <dbReference type="PROSITE" id="PS51866"/>
    </source>
</evidence>
<proteinExistence type="inferred from homology"/>
<dbReference type="InterPro" id="IPR050093">
    <property type="entry name" value="ABC_SmlMolc_Importer"/>
</dbReference>
<dbReference type="InterPro" id="IPR005116">
    <property type="entry name" value="Transp-assoc_OB_typ1"/>
</dbReference>
<dbReference type="SUPFAM" id="SSF52540">
    <property type="entry name" value="P-loop containing nucleoside triphosphate hydrolases"/>
    <property type="match status" value="1"/>
</dbReference>
<dbReference type="PANTHER" id="PTHR42781:SF4">
    <property type="entry name" value="SPERMIDINE_PUTRESCINE IMPORT ATP-BINDING PROTEIN POTA"/>
    <property type="match status" value="1"/>
</dbReference>
<gene>
    <name evidence="14" type="ORF">BTN85_1435</name>
</gene>
<dbReference type="Gene3D" id="3.40.50.300">
    <property type="entry name" value="P-loop containing nucleotide triphosphate hydrolases"/>
    <property type="match status" value="1"/>
</dbReference>
<dbReference type="Proteomes" id="UP000185744">
    <property type="component" value="Unassembled WGS sequence"/>
</dbReference>
<dbReference type="GO" id="GO:0015689">
    <property type="term" value="P:molybdate ion transport"/>
    <property type="evidence" value="ECO:0007669"/>
    <property type="project" value="InterPro"/>
</dbReference>
<dbReference type="PROSITE" id="PS00211">
    <property type="entry name" value="ABC_TRANSPORTER_1"/>
    <property type="match status" value="1"/>
</dbReference>
<dbReference type="Gene3D" id="2.40.50.100">
    <property type="match status" value="1"/>
</dbReference>
<evidence type="ECO:0000256" key="7">
    <source>
        <dbReference type="ARBA" id="ARBA00038781"/>
    </source>
</evidence>
<keyword evidence="3" id="KW-0500">Molybdenum</keyword>
<dbReference type="SMART" id="SM00382">
    <property type="entry name" value="AAA"/>
    <property type="match status" value="1"/>
</dbReference>
<evidence type="ECO:0000256" key="5">
    <source>
        <dbReference type="ARBA" id="ARBA00022840"/>
    </source>
</evidence>
<keyword evidence="5" id="KW-0067">ATP-binding</keyword>
<sequence length="348" mass="38990">MLKIKDLSADLGEFSMENINLEVENGQYFVILGPTGAGKTVLLEVIAGIYSADSGEIVLNDQNITNKPPKDRPISMVYQDYMLFPHLTVEDNIKFGLDSEGYSNEEIEKRTKEAVELLEIQDILHRYPRTLSGGERQRATLARGLVMDPDVFLLDEPVSALDVPTQEKIIDELKKIYRETEITIIHVTHSREKAVRLGERIAIMKEGEIKQTGNSSKVFREPNSEFVANFVGAENIFNATSKLNNGTAKVKLKDEIEIEALSNREGKVKACIRPEEIMVSKTPIDSSGRNMLEGEIIEISERENTMQLKVDTGIELVVTITKKSYADMNLKVGEKIHLAFKATAVHLI</sequence>
<evidence type="ECO:0000256" key="6">
    <source>
        <dbReference type="ARBA" id="ARBA00038307"/>
    </source>
</evidence>
<comment type="similarity">
    <text evidence="6">Belongs to the ABC transporter superfamily. Sulfate/tungstate importer (TC 3.A.1.6) family.</text>
</comment>
<evidence type="ECO:0000256" key="10">
    <source>
        <dbReference type="ARBA" id="ARBA00047936"/>
    </source>
</evidence>